<name>A0AA40I866_CNENI</name>
<evidence type="ECO:0000256" key="1">
    <source>
        <dbReference type="ARBA" id="ARBA00001974"/>
    </source>
</evidence>
<dbReference type="GO" id="GO:0050660">
    <property type="term" value="F:flavin adenine dinucleotide binding"/>
    <property type="evidence" value="ECO:0007669"/>
    <property type="project" value="TreeGrafter"/>
</dbReference>
<evidence type="ECO:0000256" key="10">
    <source>
        <dbReference type="SAM" id="MobiDB-lite"/>
    </source>
</evidence>
<keyword evidence="5 9" id="KW-0560">Oxidoreductase</keyword>
<feature type="compositionally biased region" description="Basic and acidic residues" evidence="10">
    <location>
        <begin position="33"/>
        <end position="45"/>
    </location>
</feature>
<reference evidence="12" key="1">
    <citation type="submission" date="2023-06" db="EMBL/GenBank/DDBJ databases">
        <title>Reference genome for the Northern bat (Eptesicus nilssonii), a most northern bat species.</title>
        <authorList>
            <person name="Laine V.N."/>
            <person name="Pulliainen A.T."/>
            <person name="Lilley T.M."/>
        </authorList>
    </citation>
    <scope>NUCLEOTIDE SEQUENCE</scope>
    <source>
        <strain evidence="12">BLF_Eptnil</strain>
        <tissue evidence="12">Kidney</tissue>
    </source>
</reference>
<feature type="domain" description="ERV/ALR sulfhydryl oxidase" evidence="11">
    <location>
        <begin position="165"/>
        <end position="265"/>
    </location>
</feature>
<dbReference type="InterPro" id="IPR039799">
    <property type="entry name" value="ALR/ERV"/>
</dbReference>
<dbReference type="Proteomes" id="UP001177744">
    <property type="component" value="Unassembled WGS sequence"/>
</dbReference>
<feature type="region of interest" description="Disordered" evidence="10">
    <location>
        <begin position="86"/>
        <end position="105"/>
    </location>
</feature>
<evidence type="ECO:0000256" key="6">
    <source>
        <dbReference type="ARBA" id="ARBA00023128"/>
    </source>
</evidence>
<evidence type="ECO:0000256" key="4">
    <source>
        <dbReference type="ARBA" id="ARBA00022827"/>
    </source>
</evidence>
<dbReference type="InterPro" id="IPR017905">
    <property type="entry name" value="ERV/ALR_sulphydryl_oxidase"/>
</dbReference>
<keyword evidence="4 9" id="KW-0274">FAD</keyword>
<keyword evidence="3 9" id="KW-0285">Flavoprotein</keyword>
<sequence length="275" mass="31120">MAAPSERGRFGVGNLFSFLPGGARSEAMEDLVTDARGRGAGRRDSAAASAPSPTLAPTPEPQVAEDSSRRRHCRACVDFKSWMRTQQKVQMPGRGSRHHSSEARKPCPPLALARTRLPLPAPPPPPTHRVLRLPRQASRRPGRAIPLPLCLMDAPRRGSKFREDCPQDREELGRHSWAVLHTLAAYYPDLPTPEQQQDMAQLIHLFSKFYPCEECAEDIRKRICRNQPDTRTRASFTQWLCRLHNEVNRKLGKPDFDCSKVDERWRDGWKDGSCD</sequence>
<feature type="region of interest" description="Disordered" evidence="10">
    <location>
        <begin position="1"/>
        <end position="20"/>
    </location>
</feature>
<dbReference type="Gene3D" id="1.20.120.310">
    <property type="entry name" value="ERV/ALR sulfhydryl oxidase domain"/>
    <property type="match status" value="1"/>
</dbReference>
<keyword evidence="7" id="KW-1015">Disulfide bond</keyword>
<dbReference type="AlphaFoldDB" id="A0AA40I866"/>
<comment type="cofactor">
    <cofactor evidence="1 9">
        <name>FAD</name>
        <dbReference type="ChEBI" id="CHEBI:57692"/>
    </cofactor>
</comment>
<dbReference type="EC" id="1.8.3.2" evidence="9"/>
<accession>A0AA40I866</accession>
<dbReference type="PROSITE" id="PS51324">
    <property type="entry name" value="ERV_ALR"/>
    <property type="match status" value="1"/>
</dbReference>
<comment type="subcellular location">
    <subcellularLocation>
        <location evidence="2">Mitochondrion intermembrane space</location>
    </subcellularLocation>
</comment>
<evidence type="ECO:0000313" key="13">
    <source>
        <dbReference type="Proteomes" id="UP001177744"/>
    </source>
</evidence>
<keyword evidence="13" id="KW-1185">Reference proteome</keyword>
<dbReference type="Pfam" id="PF04777">
    <property type="entry name" value="Evr1_Alr"/>
    <property type="match status" value="1"/>
</dbReference>
<evidence type="ECO:0000256" key="8">
    <source>
        <dbReference type="ARBA" id="ARBA00048864"/>
    </source>
</evidence>
<protein>
    <recommendedName>
        <fullName evidence="9">Sulfhydryl oxidase</fullName>
        <ecNumber evidence="9">1.8.3.2</ecNumber>
    </recommendedName>
</protein>
<dbReference type="GO" id="GO:0001889">
    <property type="term" value="P:liver development"/>
    <property type="evidence" value="ECO:0007669"/>
    <property type="project" value="TreeGrafter"/>
</dbReference>
<feature type="region of interest" description="Disordered" evidence="10">
    <location>
        <begin position="29"/>
        <end position="70"/>
    </location>
</feature>
<keyword evidence="6" id="KW-0496">Mitochondrion</keyword>
<proteinExistence type="predicted"/>
<evidence type="ECO:0000256" key="7">
    <source>
        <dbReference type="ARBA" id="ARBA00023157"/>
    </source>
</evidence>
<evidence type="ECO:0000256" key="5">
    <source>
        <dbReference type="ARBA" id="ARBA00023002"/>
    </source>
</evidence>
<dbReference type="PANTHER" id="PTHR12645:SF0">
    <property type="entry name" value="FAD-LINKED SULFHYDRYL OXIDASE ALR"/>
    <property type="match status" value="1"/>
</dbReference>
<dbReference type="GO" id="GO:0016971">
    <property type="term" value="F:flavin-dependent sulfhydryl oxidase activity"/>
    <property type="evidence" value="ECO:0007669"/>
    <property type="project" value="InterPro"/>
</dbReference>
<evidence type="ECO:0000256" key="3">
    <source>
        <dbReference type="ARBA" id="ARBA00022630"/>
    </source>
</evidence>
<evidence type="ECO:0000256" key="2">
    <source>
        <dbReference type="ARBA" id="ARBA00004569"/>
    </source>
</evidence>
<dbReference type="PANTHER" id="PTHR12645">
    <property type="entry name" value="ALR/ERV"/>
    <property type="match status" value="1"/>
</dbReference>
<dbReference type="GO" id="GO:0005758">
    <property type="term" value="C:mitochondrial intermembrane space"/>
    <property type="evidence" value="ECO:0007669"/>
    <property type="project" value="UniProtKB-SubCell"/>
</dbReference>
<dbReference type="SUPFAM" id="SSF69000">
    <property type="entry name" value="FAD-dependent thiol oxidase"/>
    <property type="match status" value="1"/>
</dbReference>
<evidence type="ECO:0000259" key="11">
    <source>
        <dbReference type="PROSITE" id="PS51324"/>
    </source>
</evidence>
<dbReference type="EMBL" id="JAULJE010000003">
    <property type="protein sequence ID" value="KAK1344696.1"/>
    <property type="molecule type" value="Genomic_DNA"/>
</dbReference>
<dbReference type="FunFam" id="1.20.120.310:FF:000003">
    <property type="entry name" value="Sulfhydryl oxidase"/>
    <property type="match status" value="1"/>
</dbReference>
<organism evidence="12 13">
    <name type="scientific">Cnephaeus nilssonii</name>
    <name type="common">Northern bat</name>
    <name type="synonym">Eptesicus nilssonii</name>
    <dbReference type="NCBI Taxonomy" id="3371016"/>
    <lineage>
        <taxon>Eukaryota</taxon>
        <taxon>Metazoa</taxon>
        <taxon>Chordata</taxon>
        <taxon>Craniata</taxon>
        <taxon>Vertebrata</taxon>
        <taxon>Euteleostomi</taxon>
        <taxon>Mammalia</taxon>
        <taxon>Eutheria</taxon>
        <taxon>Laurasiatheria</taxon>
        <taxon>Chiroptera</taxon>
        <taxon>Yangochiroptera</taxon>
        <taxon>Vespertilionidae</taxon>
        <taxon>Cnephaeus</taxon>
    </lineage>
</organism>
<comment type="catalytic activity">
    <reaction evidence="8 9">
        <text>2 R'C(R)SH + O2 = R'C(R)S-S(R)CR' + H2O2</text>
        <dbReference type="Rhea" id="RHEA:17357"/>
        <dbReference type="ChEBI" id="CHEBI:15379"/>
        <dbReference type="ChEBI" id="CHEBI:16240"/>
        <dbReference type="ChEBI" id="CHEBI:16520"/>
        <dbReference type="ChEBI" id="CHEBI:17412"/>
        <dbReference type="EC" id="1.8.3.2"/>
    </reaction>
</comment>
<evidence type="ECO:0000313" key="12">
    <source>
        <dbReference type="EMBL" id="KAK1344696.1"/>
    </source>
</evidence>
<dbReference type="InterPro" id="IPR036774">
    <property type="entry name" value="ERV/ALR_sulphydryl_oxid_sf"/>
</dbReference>
<evidence type="ECO:0000256" key="9">
    <source>
        <dbReference type="RuleBase" id="RU371123"/>
    </source>
</evidence>
<gene>
    <name evidence="12" type="ORF">QTO34_013394</name>
</gene>
<comment type="caution">
    <text evidence="12">The sequence shown here is derived from an EMBL/GenBank/DDBJ whole genome shotgun (WGS) entry which is preliminary data.</text>
</comment>